<dbReference type="CDD" id="cd03784">
    <property type="entry name" value="GT1_Gtf-like"/>
    <property type="match status" value="1"/>
</dbReference>
<dbReference type="Gene3D" id="3.40.50.2000">
    <property type="entry name" value="Glycogen Phosphorylase B"/>
    <property type="match status" value="2"/>
</dbReference>
<gene>
    <name evidence="2" type="ORF">JR316_007762</name>
</gene>
<accession>A0A8H7XXF4</accession>
<comment type="caution">
    <text evidence="2">The sequence shown here is derived from an EMBL/GenBank/DDBJ whole genome shotgun (WGS) entry which is preliminary data.</text>
</comment>
<evidence type="ECO:0000313" key="2">
    <source>
        <dbReference type="EMBL" id="KAG5167413.1"/>
    </source>
</evidence>
<dbReference type="PANTHER" id="PTHR48045">
    <property type="entry name" value="UDP-GLYCOSYLTRANSFERASE 72B1"/>
    <property type="match status" value="1"/>
</dbReference>
<dbReference type="AlphaFoldDB" id="A0A8H7XXF4"/>
<dbReference type="OrthoDB" id="5835829at2759"/>
<protein>
    <recommendedName>
        <fullName evidence="3">Glycosyltransferase family 1 protein</fullName>
    </recommendedName>
</protein>
<proteinExistence type="predicted"/>
<dbReference type="GO" id="GO:0008194">
    <property type="term" value="F:UDP-glycosyltransferase activity"/>
    <property type="evidence" value="ECO:0007669"/>
    <property type="project" value="InterPro"/>
</dbReference>
<keyword evidence="1" id="KW-0808">Transferase</keyword>
<name>A0A8H7XXF4_PSICU</name>
<dbReference type="Pfam" id="PF00201">
    <property type="entry name" value="UDPGT"/>
    <property type="match status" value="1"/>
</dbReference>
<dbReference type="EMBL" id="JAFIQS010000007">
    <property type="protein sequence ID" value="KAG5167413.1"/>
    <property type="molecule type" value="Genomic_DNA"/>
</dbReference>
<reference evidence="2" key="1">
    <citation type="submission" date="2021-02" db="EMBL/GenBank/DDBJ databases">
        <title>Psilocybe cubensis genome.</title>
        <authorList>
            <person name="Mckernan K.J."/>
            <person name="Crawford S."/>
            <person name="Trippe A."/>
            <person name="Kane L.T."/>
            <person name="Mclaughlin S."/>
        </authorList>
    </citation>
    <scope>NUCLEOTIDE SEQUENCE [LARGE SCALE GENOMIC DNA]</scope>
    <source>
        <strain evidence="2">MGC-MH-2018</strain>
    </source>
</reference>
<dbReference type="SUPFAM" id="SSF53756">
    <property type="entry name" value="UDP-Glycosyltransferase/glycogen phosphorylase"/>
    <property type="match status" value="1"/>
</dbReference>
<evidence type="ECO:0008006" key="3">
    <source>
        <dbReference type="Google" id="ProtNLM"/>
    </source>
</evidence>
<sequence length="520" mass="57238">MSSTPLESTNHFLFTAFPVWSHVRSFCTLAARLVREYNSVVVTIILSPDLLGKGQAEVDAELGSEVSESTRRRIRILATFQSKSTDIFSLFQPLAETYPAAYKTLFDGKSISCSVKGTLFDPVPAPRAVILDPLALAQIASTRAISGNNVPIFSWLVGHAATIIRLFGPEKYGGLDDIKAKTEAEAVRRGVSPEEIGDSIITHTEGKILKIPGAPEMYDWEAMPQPPPFKSNMTPILNMQYQGMRQTDGAFLVTAYAFEKESIEALKSWHSEINKEVFVVGPLLPSIGGAVSDTTRGSSETELFLQNAQAKYGEHSVIFISFGTIHWPQNHEYIEEVVEALIEKNIPFIFAYASPIAQLSEELKARLEASGLGLISKWLPQQYILNHPATGWFVTHCGQNSVLEALGGGTPMICWPAGADQPIAAQQIESVLKVGIELIEVRLGEEGMKPLLRNGRKAQGTRKAVGKEFRDVLDLCRSEEGEDLRKNVLAIKAQFSECWGPTGASRREYESFLKKYGVGF</sequence>
<organism evidence="2">
    <name type="scientific">Psilocybe cubensis</name>
    <name type="common">Psychedelic mushroom</name>
    <name type="synonym">Stropharia cubensis</name>
    <dbReference type="NCBI Taxonomy" id="181762"/>
    <lineage>
        <taxon>Eukaryota</taxon>
        <taxon>Fungi</taxon>
        <taxon>Dikarya</taxon>
        <taxon>Basidiomycota</taxon>
        <taxon>Agaricomycotina</taxon>
        <taxon>Agaricomycetes</taxon>
        <taxon>Agaricomycetidae</taxon>
        <taxon>Agaricales</taxon>
        <taxon>Agaricineae</taxon>
        <taxon>Strophariaceae</taxon>
        <taxon>Psilocybe</taxon>
    </lineage>
</organism>
<evidence type="ECO:0000256" key="1">
    <source>
        <dbReference type="ARBA" id="ARBA00022679"/>
    </source>
</evidence>
<dbReference type="PANTHER" id="PTHR48045:SF31">
    <property type="entry name" value="UDP-GLYCOSYLTRANSFERASE 76B1-LIKE"/>
    <property type="match status" value="1"/>
</dbReference>
<dbReference type="InterPro" id="IPR002213">
    <property type="entry name" value="UDP_glucos_trans"/>
</dbReference>